<feature type="domain" description="BEACH-type PH" evidence="4">
    <location>
        <begin position="749"/>
        <end position="851"/>
    </location>
</feature>
<dbReference type="WBParaSite" id="Pan_g445.t1">
    <property type="protein sequence ID" value="Pan_g445.t1"/>
    <property type="gene ID" value="Pan_g445"/>
</dbReference>
<reference evidence="6" key="2">
    <citation type="submission" date="2020-10" db="UniProtKB">
        <authorList>
            <consortium name="WormBaseParasite"/>
        </authorList>
    </citation>
    <scope>IDENTIFICATION</scope>
</reference>
<dbReference type="CDD" id="cd06071">
    <property type="entry name" value="Beach"/>
    <property type="match status" value="1"/>
</dbReference>
<dbReference type="PROSITE" id="PS50082">
    <property type="entry name" value="WD_REPEATS_2"/>
    <property type="match status" value="1"/>
</dbReference>
<dbReference type="Pfam" id="PF14844">
    <property type="entry name" value="PH_BEACH"/>
    <property type="match status" value="1"/>
</dbReference>
<dbReference type="Gene3D" id="1.10.1540.10">
    <property type="entry name" value="BEACH domain"/>
    <property type="match status" value="1"/>
</dbReference>
<dbReference type="SUPFAM" id="SSF50729">
    <property type="entry name" value="PH domain-like"/>
    <property type="match status" value="1"/>
</dbReference>
<dbReference type="InterPro" id="IPR036322">
    <property type="entry name" value="WD40_repeat_dom_sf"/>
</dbReference>
<keyword evidence="1 2" id="KW-0853">WD repeat</keyword>
<evidence type="ECO:0000256" key="1">
    <source>
        <dbReference type="ARBA" id="ARBA00022574"/>
    </source>
</evidence>
<evidence type="ECO:0000259" key="4">
    <source>
        <dbReference type="PROSITE" id="PS51783"/>
    </source>
</evidence>
<dbReference type="InterPro" id="IPR036372">
    <property type="entry name" value="BEACH_dom_sf"/>
</dbReference>
<dbReference type="SUPFAM" id="SSF81837">
    <property type="entry name" value="BEACH domain"/>
    <property type="match status" value="1"/>
</dbReference>
<sequence length="1548" mass="174624">MDSVNEHTHSYPESNRLLNSLSAGAEKQVDHWLVTLRTSMLSTLCNIVLCSDDALIAVLELDVIYWKSILVQLTNQSHPNMRNQIFVLLQNFFHRCNKRYQIEFVQQHGFLILASQLRKFPVNLTIADALFSMFCGECVIIKDGLDEEHVESIVCTPFRYASFHALFALLEASAVDQALFWTVCSTLQKIFEANVRLRRAMVDCGIADTLMNVLRLLSIQQQSIKRMIGPVFPIIDCWISFARSCITNVIVFADSHMYSQSKDFLLLCAVADYQLNSPAIKATAAERLRHFSESLSVPPPIQPMACSDCTRKMVRQILCQLIEAWLDCCMAVVVDPGNALIPVDERIEGDGGDSDSSYEMYSDSDLTESSMALYGAHGDRRHKKKSFEFAGVDELAVRLCFGLQMANDLFVCAQIPEQISEAEEGLFQKYLGILLLPWKKRNTDSMDDYLKLLAGIKEQARVQLAKLIAYVLFPVQLRQRQLIGAHQNLDLAGLVRRRLQIVRSLADMLSKDRDCISSLLEVDLDYQYAAKIALHELALCPQYAEFWPEFGEPLERLIRFLRTMQVESPLANLTRDEVNSMSIDEVILLHTYGEKTAGHAAKLQNEALRLCEKSAPLTKAVQESAVTLTCSIAVVQDEPRKLYIKSRKDAINACARANEVLTNLVVELCHPFAPFYDASSWPKGWSLDTTENLHRERKRLKPSHYRFDLKFLKPEKREEVGESGNVPPPLQKLRFQEACPNFATTDYIEASNHVRLSLSAILVRSDYECSGEIIISDRKIHFLGEAAKSTQKGVTCQPVTLAWSYGQLSEINLRHYLLKDNALELFTTTGDAFLIVFATTPDRDNFVEQLNRMDIGKLMADHEKQLKLATQLWRRGSMTNFDYIMMVNKLAGRSFNDLMQYPVFPFILANYTAPVLDLNMVASYRDLSRPMAIQKKSMEEFYVRNYEQLHEESHQEDVEQFTTASFGAYHYGSHYSNTGVIAYYLVRVLPYTNVALEYQDNNFDIPDRLFNSIETAWRLSSSDSTTDFKELTPEFFFLPELFQNREQLNLGLRQAGSTVGDVVLPTWCPENNFRLFILIHRQALESAVVTANLHGWIDLIFGSKQQGPAAVKAINVFHPATYRGRDFESKQSHDEISLSALRTMIRTYGQMPTQLFLSPHLPHLNLPHPPLDAVMSPGAGETGHPSSFLPSVKGLRWGEFVGSPELDRRLWLQPVLNLNLSSGVDSIGKLVPVNKEGFCYALPEMTELVHRIVVDAKDPLRRTFETAMIAVVSWRFSDNVLRLKVVQMDDSVWVNLIDLQVFEPTRVVFSPNANQMYIGTSCGLIRVYSIDFKKDSKTWQVKLVSELFAHRSAISTLKVSDDFHLVLSTSADGQAHSWDSNQLTYIRQFVPPPSEAVETITLTAISSVSADIAIIYQSHRGSRLVLYTINGDVIGTYESDPDSIITSVAMTNMDEGTGINCIALGMQNGIVRILESWTLSLVTDISVGANVPVTSVEFTNEGRRMYVAVATGRVFCWQGATAASINATAFRGRAKFDPAVKLLNPFTD</sequence>
<dbReference type="InterPro" id="IPR015943">
    <property type="entry name" value="WD40/YVTN_repeat-like_dom_sf"/>
</dbReference>
<accession>A0A7E4VXN6</accession>
<evidence type="ECO:0000313" key="5">
    <source>
        <dbReference type="Proteomes" id="UP000492821"/>
    </source>
</evidence>
<dbReference type="PANTHER" id="PTHR13743:SF86">
    <property type="entry name" value="LYSOSOMAL-TRAFFICKING REGULATOR"/>
    <property type="match status" value="1"/>
</dbReference>
<dbReference type="SMART" id="SM01026">
    <property type="entry name" value="Beach"/>
    <property type="match status" value="1"/>
</dbReference>
<organism evidence="5 6">
    <name type="scientific">Panagrellus redivivus</name>
    <name type="common">Microworm</name>
    <dbReference type="NCBI Taxonomy" id="6233"/>
    <lineage>
        <taxon>Eukaryota</taxon>
        <taxon>Metazoa</taxon>
        <taxon>Ecdysozoa</taxon>
        <taxon>Nematoda</taxon>
        <taxon>Chromadorea</taxon>
        <taxon>Rhabditida</taxon>
        <taxon>Tylenchina</taxon>
        <taxon>Panagrolaimomorpha</taxon>
        <taxon>Panagrolaimoidea</taxon>
        <taxon>Panagrolaimidae</taxon>
        <taxon>Panagrellus</taxon>
    </lineage>
</organism>
<dbReference type="Gene3D" id="2.130.10.10">
    <property type="entry name" value="YVTN repeat-like/Quinoprotein amine dehydrogenase"/>
    <property type="match status" value="1"/>
</dbReference>
<dbReference type="SUPFAM" id="SSF48371">
    <property type="entry name" value="ARM repeat"/>
    <property type="match status" value="1"/>
</dbReference>
<feature type="domain" description="BEACH" evidence="3">
    <location>
        <begin position="858"/>
        <end position="1163"/>
    </location>
</feature>
<dbReference type="InterPro" id="IPR000409">
    <property type="entry name" value="BEACH_dom"/>
</dbReference>
<dbReference type="PANTHER" id="PTHR13743">
    <property type="entry name" value="BEIGE/BEACH-RELATED"/>
    <property type="match status" value="1"/>
</dbReference>
<dbReference type="PROSITE" id="PS51783">
    <property type="entry name" value="PH_BEACH"/>
    <property type="match status" value="1"/>
</dbReference>
<dbReference type="PROSITE" id="PS50197">
    <property type="entry name" value="BEACH"/>
    <property type="match status" value="1"/>
</dbReference>
<dbReference type="Gene3D" id="2.30.29.30">
    <property type="entry name" value="Pleckstrin-homology domain (PH domain)/Phosphotyrosine-binding domain (PTB)"/>
    <property type="match status" value="1"/>
</dbReference>
<evidence type="ECO:0000313" key="6">
    <source>
        <dbReference type="WBParaSite" id="Pan_g445.t1"/>
    </source>
</evidence>
<dbReference type="InterPro" id="IPR023362">
    <property type="entry name" value="PH-BEACH_dom"/>
</dbReference>
<name>A0A7E4VXN6_PANRE</name>
<protein>
    <submittedName>
        <fullName evidence="6">Non-specific serine/threonine protein kinase</fullName>
    </submittedName>
</protein>
<dbReference type="InterPro" id="IPR011993">
    <property type="entry name" value="PH-like_dom_sf"/>
</dbReference>
<dbReference type="Proteomes" id="UP000492821">
    <property type="component" value="Unassembled WGS sequence"/>
</dbReference>
<evidence type="ECO:0000259" key="3">
    <source>
        <dbReference type="PROSITE" id="PS50197"/>
    </source>
</evidence>
<dbReference type="SUPFAM" id="SSF50978">
    <property type="entry name" value="WD40 repeat-like"/>
    <property type="match status" value="1"/>
</dbReference>
<dbReference type="InterPro" id="IPR001680">
    <property type="entry name" value="WD40_rpt"/>
</dbReference>
<feature type="repeat" description="WD" evidence="2">
    <location>
        <begin position="1347"/>
        <end position="1388"/>
    </location>
</feature>
<dbReference type="SMART" id="SM00320">
    <property type="entry name" value="WD40"/>
    <property type="match status" value="3"/>
</dbReference>
<dbReference type="InterPro" id="IPR011989">
    <property type="entry name" value="ARM-like"/>
</dbReference>
<reference evidence="5" key="1">
    <citation type="journal article" date="2013" name="Genetics">
        <title>The draft genome and transcriptome of Panagrellus redivivus are shaped by the harsh demands of a free-living lifestyle.</title>
        <authorList>
            <person name="Srinivasan J."/>
            <person name="Dillman A.R."/>
            <person name="Macchietto M.G."/>
            <person name="Heikkinen L."/>
            <person name="Lakso M."/>
            <person name="Fracchia K.M."/>
            <person name="Antoshechkin I."/>
            <person name="Mortazavi A."/>
            <person name="Wong G."/>
            <person name="Sternberg P.W."/>
        </authorList>
    </citation>
    <scope>NUCLEOTIDE SEQUENCE [LARGE SCALE GENOMIC DNA]</scope>
    <source>
        <strain evidence="5">MT8872</strain>
    </source>
</reference>
<dbReference type="Gene3D" id="1.25.10.10">
    <property type="entry name" value="Leucine-rich Repeat Variant"/>
    <property type="match status" value="1"/>
</dbReference>
<dbReference type="InterPro" id="IPR050865">
    <property type="entry name" value="BEACH_Domain"/>
</dbReference>
<evidence type="ECO:0000256" key="2">
    <source>
        <dbReference type="PROSITE-ProRule" id="PRU00221"/>
    </source>
</evidence>
<dbReference type="InterPro" id="IPR016024">
    <property type="entry name" value="ARM-type_fold"/>
</dbReference>
<proteinExistence type="predicted"/>
<keyword evidence="5" id="KW-1185">Reference proteome</keyword>
<dbReference type="Pfam" id="PF02138">
    <property type="entry name" value="Beach"/>
    <property type="match status" value="1"/>
</dbReference>